<keyword evidence="4" id="KW-0804">Transcription</keyword>
<evidence type="ECO:0000256" key="3">
    <source>
        <dbReference type="ARBA" id="ARBA00023125"/>
    </source>
</evidence>
<dbReference type="PANTHER" id="PTHR30419">
    <property type="entry name" value="HTH-TYPE TRANSCRIPTIONAL REGULATOR YBHD"/>
    <property type="match status" value="1"/>
</dbReference>
<dbReference type="Gene3D" id="1.10.10.10">
    <property type="entry name" value="Winged helix-like DNA-binding domain superfamily/Winged helix DNA-binding domain"/>
    <property type="match status" value="1"/>
</dbReference>
<keyword evidence="2" id="KW-0805">Transcription regulation</keyword>
<evidence type="ECO:0000256" key="1">
    <source>
        <dbReference type="ARBA" id="ARBA00009437"/>
    </source>
</evidence>
<dbReference type="GO" id="GO:0003700">
    <property type="term" value="F:DNA-binding transcription factor activity"/>
    <property type="evidence" value="ECO:0007669"/>
    <property type="project" value="InterPro"/>
</dbReference>
<proteinExistence type="inferred from homology"/>
<dbReference type="Pfam" id="PF03466">
    <property type="entry name" value="LysR_substrate"/>
    <property type="match status" value="1"/>
</dbReference>
<evidence type="ECO:0000313" key="7">
    <source>
        <dbReference type="Proteomes" id="UP000587880"/>
    </source>
</evidence>
<reference evidence="6 7" key="1">
    <citation type="submission" date="2020-04" db="EMBL/GenBank/DDBJ databases">
        <authorList>
            <person name="Hitch T.C.A."/>
            <person name="Wylensek D."/>
            <person name="Clavel T."/>
        </authorList>
    </citation>
    <scope>NUCLEOTIDE SEQUENCE [LARGE SCALE GENOMIC DNA]</scope>
    <source>
        <strain evidence="6 7">WB01_NA02</strain>
    </source>
</reference>
<evidence type="ECO:0000256" key="2">
    <source>
        <dbReference type="ARBA" id="ARBA00023015"/>
    </source>
</evidence>
<keyword evidence="3" id="KW-0238">DNA-binding</keyword>
<dbReference type="InterPro" id="IPR005119">
    <property type="entry name" value="LysR_subst-bd"/>
</dbReference>
<name>A0A7X9SMK3_CLOBE</name>
<dbReference type="CDD" id="cd08434">
    <property type="entry name" value="PBP2_GltC_like"/>
    <property type="match status" value="1"/>
</dbReference>
<dbReference type="SUPFAM" id="SSF46785">
    <property type="entry name" value="Winged helix' DNA-binding domain"/>
    <property type="match status" value="1"/>
</dbReference>
<dbReference type="InterPro" id="IPR050950">
    <property type="entry name" value="HTH-type_LysR_regulators"/>
</dbReference>
<comment type="caution">
    <text evidence="6">The sequence shown here is derived from an EMBL/GenBank/DDBJ whole genome shotgun (WGS) entry which is preliminary data.</text>
</comment>
<dbReference type="PANTHER" id="PTHR30419:SF28">
    <property type="entry name" value="HTH-TYPE TRANSCRIPTIONAL REGULATOR BSDA"/>
    <property type="match status" value="1"/>
</dbReference>
<dbReference type="PROSITE" id="PS50931">
    <property type="entry name" value="HTH_LYSR"/>
    <property type="match status" value="1"/>
</dbReference>
<dbReference type="InterPro" id="IPR036390">
    <property type="entry name" value="WH_DNA-bd_sf"/>
</dbReference>
<dbReference type="GO" id="GO:0003677">
    <property type="term" value="F:DNA binding"/>
    <property type="evidence" value="ECO:0007669"/>
    <property type="project" value="UniProtKB-KW"/>
</dbReference>
<feature type="domain" description="HTH lysR-type" evidence="5">
    <location>
        <begin position="1"/>
        <end position="58"/>
    </location>
</feature>
<organism evidence="6 7">
    <name type="scientific">Clostridium beijerinckii</name>
    <name type="common">Clostridium MP</name>
    <dbReference type="NCBI Taxonomy" id="1520"/>
    <lineage>
        <taxon>Bacteria</taxon>
        <taxon>Bacillati</taxon>
        <taxon>Bacillota</taxon>
        <taxon>Clostridia</taxon>
        <taxon>Eubacteriales</taxon>
        <taxon>Clostridiaceae</taxon>
        <taxon>Clostridium</taxon>
    </lineage>
</organism>
<dbReference type="SUPFAM" id="SSF53850">
    <property type="entry name" value="Periplasmic binding protein-like II"/>
    <property type="match status" value="1"/>
</dbReference>
<evidence type="ECO:0000259" key="5">
    <source>
        <dbReference type="PROSITE" id="PS50931"/>
    </source>
</evidence>
<evidence type="ECO:0000313" key="6">
    <source>
        <dbReference type="EMBL" id="NMF04691.1"/>
    </source>
</evidence>
<dbReference type="EMBL" id="JABAGD010000011">
    <property type="protein sequence ID" value="NMF04691.1"/>
    <property type="molecule type" value="Genomic_DNA"/>
</dbReference>
<gene>
    <name evidence="6" type="ORF">HF849_07960</name>
</gene>
<dbReference type="GO" id="GO:0005829">
    <property type="term" value="C:cytosol"/>
    <property type="evidence" value="ECO:0007669"/>
    <property type="project" value="TreeGrafter"/>
</dbReference>
<dbReference type="InterPro" id="IPR000847">
    <property type="entry name" value="LysR_HTH_N"/>
</dbReference>
<dbReference type="RefSeq" id="WP_168981643.1">
    <property type="nucleotide sequence ID" value="NZ_JABAGD010000011.1"/>
</dbReference>
<accession>A0A7X9SMK3</accession>
<dbReference type="Proteomes" id="UP000587880">
    <property type="component" value="Unassembled WGS sequence"/>
</dbReference>
<dbReference type="Gene3D" id="3.40.190.290">
    <property type="match status" value="1"/>
</dbReference>
<evidence type="ECO:0000256" key="4">
    <source>
        <dbReference type="ARBA" id="ARBA00023163"/>
    </source>
</evidence>
<dbReference type="FunFam" id="1.10.10.10:FF:000001">
    <property type="entry name" value="LysR family transcriptional regulator"/>
    <property type="match status" value="1"/>
</dbReference>
<protein>
    <submittedName>
        <fullName evidence="6">LysR family transcriptional regulator</fullName>
    </submittedName>
</protein>
<dbReference type="PRINTS" id="PR00039">
    <property type="entry name" value="HTHLYSR"/>
</dbReference>
<dbReference type="AlphaFoldDB" id="A0A7X9SMK3"/>
<dbReference type="Pfam" id="PF00126">
    <property type="entry name" value="HTH_1"/>
    <property type="match status" value="1"/>
</dbReference>
<dbReference type="InterPro" id="IPR036388">
    <property type="entry name" value="WH-like_DNA-bd_sf"/>
</dbReference>
<sequence length="297" mass="33529">MNWQQLEYFKVIAETQNYTTAADLLLVTQSALSKAISKLEEELEVHLFEKNGRNIKLTRFGSMFLKHAEAAIKEINDGIQELQNIINPMTGTVSISSLYTIGTYFIPTIMSHFLKENPNVKFEFGMNSTSNILEGLENGKFDLGFYDELENIEEYEKIESVPIKNDELVIIVPKNHKLANQSEIMLKDLKDETFALFSENIANKMCSIFRKAGIMPKTIVKPNENSMVVSGFVGAGLGISIIPNIPNLITDQVAVIRIKEPQFYRTIRMGWLKNGYITPAAEVFKDFVVATASKMKI</sequence>
<comment type="similarity">
    <text evidence="1">Belongs to the LysR transcriptional regulatory family.</text>
</comment>